<dbReference type="EMBL" id="JACHFL010000020">
    <property type="protein sequence ID" value="MBB5365611.1"/>
    <property type="molecule type" value="Genomic_DNA"/>
</dbReference>
<accession>A0A7W8NGK2</accession>
<dbReference type="InterPro" id="IPR002295">
    <property type="entry name" value="N4/N6-MTase_EcoPI_Mod-like"/>
</dbReference>
<dbReference type="GO" id="GO:0008170">
    <property type="term" value="F:N-methyltransferase activity"/>
    <property type="evidence" value="ECO:0007669"/>
    <property type="project" value="InterPro"/>
</dbReference>
<name>A0A7W8NGK2_9DEIO</name>
<gene>
    <name evidence="6" type="ORF">HNQ08_004737</name>
</gene>
<dbReference type="RefSeq" id="WP_184137259.1">
    <property type="nucleotide sequence ID" value="NZ_JACHFL010000020.1"/>
</dbReference>
<dbReference type="InterPro" id="IPR002941">
    <property type="entry name" value="DNA_methylase_N4/N6"/>
</dbReference>
<dbReference type="Proteomes" id="UP000552709">
    <property type="component" value="Unassembled WGS sequence"/>
</dbReference>
<keyword evidence="7" id="KW-1185">Reference proteome</keyword>
<dbReference type="PROSITE" id="PS00092">
    <property type="entry name" value="N6_MTASE"/>
    <property type="match status" value="1"/>
</dbReference>
<keyword evidence="2 6" id="KW-0489">Methyltransferase</keyword>
<evidence type="ECO:0000313" key="6">
    <source>
        <dbReference type="EMBL" id="MBB5365611.1"/>
    </source>
</evidence>
<protein>
    <submittedName>
        <fullName evidence="6">Site-specific DNA-methyltransferase (Adenine-specific)/adenine-specific DNA-methyltransferase</fullName>
        <ecNumber evidence="6">2.1.1.72</ecNumber>
    </submittedName>
</protein>
<comment type="caution">
    <text evidence="6">The sequence shown here is derived from an EMBL/GenBank/DDBJ whole genome shotgun (WGS) entry which is preliminary data.</text>
</comment>
<dbReference type="AlphaFoldDB" id="A0A7W8NGK2"/>
<feature type="domain" description="DNA methylase N-4/N-6" evidence="5">
    <location>
        <begin position="107"/>
        <end position="403"/>
    </location>
</feature>
<evidence type="ECO:0000256" key="2">
    <source>
        <dbReference type="ARBA" id="ARBA00022603"/>
    </source>
</evidence>
<dbReference type="GO" id="GO:0009007">
    <property type="term" value="F:site-specific DNA-methyltransferase (adenine-specific) activity"/>
    <property type="evidence" value="ECO:0007669"/>
    <property type="project" value="UniProtKB-EC"/>
</dbReference>
<dbReference type="GO" id="GO:0032259">
    <property type="term" value="P:methylation"/>
    <property type="evidence" value="ECO:0007669"/>
    <property type="project" value="UniProtKB-KW"/>
</dbReference>
<evidence type="ECO:0000256" key="4">
    <source>
        <dbReference type="ARBA" id="ARBA00022691"/>
    </source>
</evidence>
<evidence type="ECO:0000313" key="7">
    <source>
        <dbReference type="Proteomes" id="UP000552709"/>
    </source>
</evidence>
<dbReference type="EC" id="2.1.1.72" evidence="6"/>
<keyword evidence="3 6" id="KW-0808">Transferase</keyword>
<dbReference type="GO" id="GO:0003677">
    <property type="term" value="F:DNA binding"/>
    <property type="evidence" value="ECO:0007669"/>
    <property type="project" value="InterPro"/>
</dbReference>
<keyword evidence="4" id="KW-0949">S-adenosyl-L-methionine</keyword>
<dbReference type="PRINTS" id="PR00506">
    <property type="entry name" value="D21N6MTFRASE"/>
</dbReference>
<evidence type="ECO:0000256" key="1">
    <source>
        <dbReference type="ARBA" id="ARBA00006594"/>
    </source>
</evidence>
<dbReference type="InterPro" id="IPR029063">
    <property type="entry name" value="SAM-dependent_MTases_sf"/>
</dbReference>
<proteinExistence type="inferred from homology"/>
<dbReference type="InterPro" id="IPR002052">
    <property type="entry name" value="DNA_methylase_N6_adenine_CS"/>
</dbReference>
<evidence type="ECO:0000259" key="5">
    <source>
        <dbReference type="Pfam" id="PF01555"/>
    </source>
</evidence>
<dbReference type="SUPFAM" id="SSF53335">
    <property type="entry name" value="S-adenosyl-L-methionine-dependent methyltransferases"/>
    <property type="match status" value="1"/>
</dbReference>
<dbReference type="Gene3D" id="3.40.50.150">
    <property type="entry name" value="Vaccinia Virus protein VP39"/>
    <property type="match status" value="1"/>
</dbReference>
<comment type="similarity">
    <text evidence="1">Belongs to the N(4)/N(6)-methyltransferase family.</text>
</comment>
<evidence type="ECO:0000256" key="3">
    <source>
        <dbReference type="ARBA" id="ARBA00022679"/>
    </source>
</evidence>
<sequence length="712" mass="81685">MSKLSDLDRRTLIKLLNDGNDVPTEYKDILFRPERREYELTYANKIREEEIIIDTLAIPMQAIRHYGEVDEDWRNKLIFGDNLQSLKTLVKMKERGEISSADGTSGVKLIYIDPPFATRQDFKASKEEKAYQDKIAGAKFIEFIRKRLILLRNLLAEDGSIFIHLDQRKIHYIKVIADEVFGEHNFRNEIILPGRAAKNLQQQFDSIAKLNVRHDTLLWYSKSGKTRFSKSWVRKHSESNPNGHWHSFWSTADRPTMRYPLLGVTPETGQWTWKEDRALKAFENHQRFLQEAGDRTLVEYWRDTGKSLQFLRAGDEDGKPQYWRAPSDIQLTDTVWSGVPIYSSSTKYPTEKNEALLSQIIELASSEGDLVLDAFAGSGTTLSTAQKLSRRWIGIDVGKLSIYTIQKRLLNLINSSEILKSNTGFTLYNAGLYDFSKLKTLSEGDWRFFALALFQCDDLVHFVNGIKFDGKRSGDDVLIFDHLLGNGAVLDLGFIDNLHQALDGKATDEIYIIAPAASVVFLNDYIDKDQVRYWILRIPYSIINELHLTQFQAPKQPINSEEINIVVESVGFDFMNQPRVKCTFTRAGDQAYIIIDDFVSRALSVDNTAQSSDIDKLSMILIDFDYTNEFEADSTISAFSMDEVFYANEIKTSPPSISFSYRDLGEHCMIIYIDIFGNEYTEIKSRSDFIENWDNIPAKLSKNTIRKGDTND</sequence>
<organism evidence="6 7">
    <name type="scientific">Deinococcus humi</name>
    <dbReference type="NCBI Taxonomy" id="662880"/>
    <lineage>
        <taxon>Bacteria</taxon>
        <taxon>Thermotogati</taxon>
        <taxon>Deinococcota</taxon>
        <taxon>Deinococci</taxon>
        <taxon>Deinococcales</taxon>
        <taxon>Deinococcaceae</taxon>
        <taxon>Deinococcus</taxon>
    </lineage>
</organism>
<reference evidence="6 7" key="1">
    <citation type="submission" date="2020-08" db="EMBL/GenBank/DDBJ databases">
        <title>Genomic Encyclopedia of Type Strains, Phase IV (KMG-IV): sequencing the most valuable type-strain genomes for metagenomic binning, comparative biology and taxonomic classification.</title>
        <authorList>
            <person name="Goeker M."/>
        </authorList>
    </citation>
    <scope>NUCLEOTIDE SEQUENCE [LARGE SCALE GENOMIC DNA]</scope>
    <source>
        <strain evidence="6 7">DSM 27939</strain>
    </source>
</reference>
<dbReference type="Pfam" id="PF01555">
    <property type="entry name" value="N6_N4_Mtase"/>
    <property type="match status" value="1"/>
</dbReference>